<dbReference type="CDD" id="cd03233">
    <property type="entry name" value="ABCG_PDR_domain1"/>
    <property type="match status" value="1"/>
</dbReference>
<dbReference type="Gene3D" id="3.40.50.300">
    <property type="entry name" value="P-loop containing nucleotide triphosphate hydrolases"/>
    <property type="match status" value="2"/>
</dbReference>
<evidence type="ECO:0000256" key="2">
    <source>
        <dbReference type="ARBA" id="ARBA00006012"/>
    </source>
</evidence>
<feature type="transmembrane region" description="Helical" evidence="10">
    <location>
        <begin position="518"/>
        <end position="541"/>
    </location>
</feature>
<keyword evidence="13" id="KW-1185">Reference proteome</keyword>
<dbReference type="EMBL" id="MU853423">
    <property type="protein sequence ID" value="KAK4131578.1"/>
    <property type="molecule type" value="Genomic_DNA"/>
</dbReference>
<sequence>MSGHVENESPGDRAQDQQGAASAPSSDYGDSTDTVVEHDPYHRRRPLSALEEGVSTELHRIATALSRHQSRPGVFSRHQSHATAADEAPATTEPALNPESADFDVTKWVQNFVSHLNEQGHKFSRMGVSFRDLDVFGSGSALQLQETVDSVFLKPFRLGEAFGSRKKEHKQILHGFNGLLNSGELLAVLGRPGSGCSTFLKSICGELHGLKLGDQTVIHYNGASQKQMKREFKGEVIYNQEVDKHFPHLTVGQTLEFAAGMRTPSQRIHDMPRAEYCQYIARVVMAVFNLSHTYDTKVGDDYVRGVSGGERKRVSIAEMMVAGSPICAWDNSTRGLDSTSALKFVQALRNSSDVGKHAHAVAMYQASQAIYDVFDKTTVLYGGRQIYFGPAHAAKAFFERQGWQCPARQTTGDFLTSVTNPDERTPRPGMERKTPRTPEDFERYWLESPEFRTLQDDMARYDDEFQGDRQVESIAQLRETKHHRQAKHVRPGSPYTISILMQIKLNTKRAYQRVWNDLAATLSHVVSNLVLALIIGSIFYGNPDATVGFDGKGSVLFMAILLNALTAISEIDSLYGQRPIVEKHHSYAFYHPATEAAAGLVADIPVKFATAVVFNLIVYFLAGLRRTPDQFFLFFLVSYVSTFVMSAIFRTLAAITKTVSQAMTLAGVLVLALVMYTGYIIPVPQMHPWFSWIRYLNPIFYAFEMLVANEFHGREFTCSEIMPPYAPVVGDSWICASAGAVAGRWTVSGDAYMYATYEYSYSHVWRNFGILVGFLVGFMAIYFAAVELNSSVTSTAEALVFQRNHIPPHLDPKRAARDEEKAAGGGGGAAVEEGRQEPKKGAIEAQKDMFTWKDVVYDIEVKDGTRRLLDHVSGWVKPGTLTALMGASGAGKTTLLDVLAQRTSVGVVTGDMLVSGRPFGADFQRQTGYVQQQDLHLDTATVRESLRFSAMLRRPKTVSKKEKFEFVEEVIKMLGMEEYANAVVGIPGEGLNVEQRKLLTIGVELVAKPKLLLFLDEPTSGLDSQSAWAICVFLRKLADAGQAVLCTIHQPNAILFQQFDRLLFLAKGGRTVYFGDIGQNSQHLLDYFERNGARHCGADENPAEFMLEIVAEGTNGDGEDWHSVWKGSQEFEAVVAEIDRIRDEAAGDTQEQSGGDGPRAEFAMPLYGQVLEVTQRIFQQYWRMPNYVIAKLFLGVLSGLFIGFTFWNAKGTQAGMRDVVFSVFMVTTIFTTLVQQIQPLFITQRSLYEVRERPSKAYSWKAFIIANIVVEIPYQILTGILAFACFYYPVVGVQDSARQGLVLLFIIQLFIYASAFAHMTIAAMPDAQAAAAVVVLLTMMSTIFSGVLQTKTALPGFWVFMYFVSPFTYWISGIVSTMLHGRAVECSDLETLVFNPPPGMTCGRFLGPLEGKLPGLLQNPMDTEACRYCAVRVADQYLDTVDIFWSERWRNFGIMWAYIVFNIAAAIGLYYLFRVRRKSLGLTWLKGLFQKKDKKN</sequence>
<accession>A0AAN6UEN1</accession>
<feature type="transmembrane region" description="Helical" evidence="10">
    <location>
        <begin position="768"/>
        <end position="785"/>
    </location>
</feature>
<evidence type="ECO:0000256" key="9">
    <source>
        <dbReference type="SAM" id="MobiDB-lite"/>
    </source>
</evidence>
<dbReference type="PROSITE" id="PS00211">
    <property type="entry name" value="ABC_TRANSPORTER_1"/>
    <property type="match status" value="1"/>
</dbReference>
<evidence type="ECO:0000313" key="12">
    <source>
        <dbReference type="EMBL" id="KAK4131578.1"/>
    </source>
</evidence>
<reference evidence="12" key="1">
    <citation type="journal article" date="2023" name="Mol. Phylogenet. Evol.">
        <title>Genome-scale phylogeny and comparative genomics of the fungal order Sordariales.</title>
        <authorList>
            <person name="Hensen N."/>
            <person name="Bonometti L."/>
            <person name="Westerberg I."/>
            <person name="Brannstrom I.O."/>
            <person name="Guillou S."/>
            <person name="Cros-Aarteil S."/>
            <person name="Calhoun S."/>
            <person name="Haridas S."/>
            <person name="Kuo A."/>
            <person name="Mondo S."/>
            <person name="Pangilinan J."/>
            <person name="Riley R."/>
            <person name="LaButti K."/>
            <person name="Andreopoulos B."/>
            <person name="Lipzen A."/>
            <person name="Chen C."/>
            <person name="Yan M."/>
            <person name="Daum C."/>
            <person name="Ng V."/>
            <person name="Clum A."/>
            <person name="Steindorff A."/>
            <person name="Ohm R.A."/>
            <person name="Martin F."/>
            <person name="Silar P."/>
            <person name="Natvig D.O."/>
            <person name="Lalanne C."/>
            <person name="Gautier V."/>
            <person name="Ament-Velasquez S.L."/>
            <person name="Kruys A."/>
            <person name="Hutchinson M.I."/>
            <person name="Powell A.J."/>
            <person name="Barry K."/>
            <person name="Miller A.N."/>
            <person name="Grigoriev I.V."/>
            <person name="Debuchy R."/>
            <person name="Gladieux P."/>
            <person name="Hiltunen Thoren M."/>
            <person name="Johannesson H."/>
        </authorList>
    </citation>
    <scope>NUCLEOTIDE SEQUENCE</scope>
    <source>
        <strain evidence="12">CBS 123565</strain>
    </source>
</reference>
<dbReference type="GO" id="GO:0016887">
    <property type="term" value="F:ATP hydrolysis activity"/>
    <property type="evidence" value="ECO:0007669"/>
    <property type="project" value="InterPro"/>
</dbReference>
<dbReference type="InterPro" id="IPR034001">
    <property type="entry name" value="ABCG_PDR_1"/>
</dbReference>
<dbReference type="GO" id="GO:0140359">
    <property type="term" value="F:ABC-type transporter activity"/>
    <property type="evidence" value="ECO:0007669"/>
    <property type="project" value="InterPro"/>
</dbReference>
<feature type="domain" description="ABC transporter" evidence="11">
    <location>
        <begin position="850"/>
        <end position="1093"/>
    </location>
</feature>
<dbReference type="Pfam" id="PF00005">
    <property type="entry name" value="ABC_tran"/>
    <property type="match status" value="2"/>
</dbReference>
<feature type="transmembrane region" description="Helical" evidence="10">
    <location>
        <begin position="596"/>
        <end position="620"/>
    </location>
</feature>
<feature type="transmembrane region" description="Helical" evidence="10">
    <location>
        <begin position="632"/>
        <end position="653"/>
    </location>
</feature>
<name>A0AAN6UEN1_9PEZI</name>
<feature type="transmembrane region" description="Helical" evidence="10">
    <location>
        <begin position="1454"/>
        <end position="1473"/>
    </location>
</feature>
<dbReference type="InterPro" id="IPR043926">
    <property type="entry name" value="ABCG_dom"/>
</dbReference>
<dbReference type="PROSITE" id="PS50893">
    <property type="entry name" value="ABC_TRANSPORTER_2"/>
    <property type="match status" value="2"/>
</dbReference>
<feature type="transmembrane region" description="Helical" evidence="10">
    <location>
        <begin position="1300"/>
        <end position="1321"/>
    </location>
</feature>
<dbReference type="SUPFAM" id="SSF52540">
    <property type="entry name" value="P-loop containing nucleoside triphosphate hydrolases"/>
    <property type="match status" value="2"/>
</dbReference>
<comment type="similarity">
    <text evidence="2">Belongs to the ABC transporter superfamily. ABCG family. PDR (TC 3.A.1.205) subfamily.</text>
</comment>
<dbReference type="InterPro" id="IPR027417">
    <property type="entry name" value="P-loop_NTPase"/>
</dbReference>
<organism evidence="12 13">
    <name type="scientific">Trichocladium antarcticum</name>
    <dbReference type="NCBI Taxonomy" id="1450529"/>
    <lineage>
        <taxon>Eukaryota</taxon>
        <taxon>Fungi</taxon>
        <taxon>Dikarya</taxon>
        <taxon>Ascomycota</taxon>
        <taxon>Pezizomycotina</taxon>
        <taxon>Sordariomycetes</taxon>
        <taxon>Sordariomycetidae</taxon>
        <taxon>Sordariales</taxon>
        <taxon>Chaetomiaceae</taxon>
        <taxon>Trichocladium</taxon>
    </lineage>
</organism>
<feature type="transmembrane region" description="Helical" evidence="10">
    <location>
        <begin position="1360"/>
        <end position="1379"/>
    </location>
</feature>
<dbReference type="InterPro" id="IPR003439">
    <property type="entry name" value="ABC_transporter-like_ATP-bd"/>
</dbReference>
<protein>
    <recommendedName>
        <fullName evidence="11">ABC transporter domain-containing protein</fullName>
    </recommendedName>
</protein>
<dbReference type="FunFam" id="3.40.50.300:FF:000054">
    <property type="entry name" value="ABC multidrug transporter atrF"/>
    <property type="match status" value="1"/>
</dbReference>
<feature type="domain" description="ABC transporter" evidence="11">
    <location>
        <begin position="156"/>
        <end position="407"/>
    </location>
</feature>
<dbReference type="Proteomes" id="UP001304895">
    <property type="component" value="Unassembled WGS sequence"/>
</dbReference>
<keyword evidence="5" id="KW-0547">Nucleotide-binding</keyword>
<dbReference type="GO" id="GO:0016020">
    <property type="term" value="C:membrane"/>
    <property type="evidence" value="ECO:0007669"/>
    <property type="project" value="UniProtKB-SubCell"/>
</dbReference>
<comment type="caution">
    <text evidence="12">The sequence shown here is derived from an EMBL/GenBank/DDBJ whole genome shotgun (WGS) entry which is preliminary data.</text>
</comment>
<dbReference type="SMART" id="SM00382">
    <property type="entry name" value="AAA"/>
    <property type="match status" value="2"/>
</dbReference>
<dbReference type="CDD" id="cd03232">
    <property type="entry name" value="ABCG_PDR_domain2"/>
    <property type="match status" value="1"/>
</dbReference>
<feature type="transmembrane region" description="Helical" evidence="10">
    <location>
        <begin position="1262"/>
        <end position="1288"/>
    </location>
</feature>
<reference evidence="12" key="2">
    <citation type="submission" date="2023-05" db="EMBL/GenBank/DDBJ databases">
        <authorList>
            <consortium name="Lawrence Berkeley National Laboratory"/>
            <person name="Steindorff A."/>
            <person name="Hensen N."/>
            <person name="Bonometti L."/>
            <person name="Westerberg I."/>
            <person name="Brannstrom I.O."/>
            <person name="Guillou S."/>
            <person name="Cros-Aarteil S."/>
            <person name="Calhoun S."/>
            <person name="Haridas S."/>
            <person name="Kuo A."/>
            <person name="Mondo S."/>
            <person name="Pangilinan J."/>
            <person name="Riley R."/>
            <person name="Labutti K."/>
            <person name="Andreopoulos B."/>
            <person name="Lipzen A."/>
            <person name="Chen C."/>
            <person name="Yanf M."/>
            <person name="Daum C."/>
            <person name="Ng V."/>
            <person name="Clum A."/>
            <person name="Ohm R."/>
            <person name="Martin F."/>
            <person name="Silar P."/>
            <person name="Natvig D."/>
            <person name="Lalanne C."/>
            <person name="Gautier V."/>
            <person name="Ament-Velasquez S.L."/>
            <person name="Kruys A."/>
            <person name="Hutchinson M.I."/>
            <person name="Powell A.J."/>
            <person name="Barry K."/>
            <person name="Miller A.N."/>
            <person name="Grigoriev I.V."/>
            <person name="Debuchy R."/>
            <person name="Gladieux P."/>
            <person name="Thoren M.H."/>
            <person name="Johannesson H."/>
        </authorList>
    </citation>
    <scope>NUCLEOTIDE SEQUENCE</scope>
    <source>
        <strain evidence="12">CBS 123565</strain>
    </source>
</reference>
<dbReference type="InterPro" id="IPR034003">
    <property type="entry name" value="ABCG_PDR_2"/>
</dbReference>
<feature type="compositionally biased region" description="Basic and acidic residues" evidence="9">
    <location>
        <begin position="421"/>
        <end position="436"/>
    </location>
</feature>
<evidence type="ECO:0000256" key="10">
    <source>
        <dbReference type="SAM" id="Phobius"/>
    </source>
</evidence>
<feature type="region of interest" description="Disordered" evidence="9">
    <location>
        <begin position="412"/>
        <end position="436"/>
    </location>
</feature>
<dbReference type="PANTHER" id="PTHR19241">
    <property type="entry name" value="ATP-BINDING CASSETTE TRANSPORTER"/>
    <property type="match status" value="1"/>
</dbReference>
<dbReference type="Pfam" id="PF06422">
    <property type="entry name" value="PDR_CDR"/>
    <property type="match status" value="2"/>
</dbReference>
<evidence type="ECO:0000313" key="13">
    <source>
        <dbReference type="Proteomes" id="UP001304895"/>
    </source>
</evidence>
<feature type="compositionally biased region" description="Low complexity" evidence="9">
    <location>
        <begin position="82"/>
        <end position="95"/>
    </location>
</feature>
<dbReference type="InterPro" id="IPR017871">
    <property type="entry name" value="ABC_transporter-like_CS"/>
</dbReference>
<feature type="compositionally biased region" description="Basic and acidic residues" evidence="9">
    <location>
        <begin position="1"/>
        <end position="15"/>
    </location>
</feature>
<feature type="transmembrane region" description="Helical" evidence="10">
    <location>
        <begin position="1327"/>
        <end position="1348"/>
    </location>
</feature>
<keyword evidence="8 10" id="KW-0472">Membrane</keyword>
<feature type="compositionally biased region" description="Basic and acidic residues" evidence="9">
    <location>
        <begin position="810"/>
        <end position="822"/>
    </location>
</feature>
<keyword evidence="4 10" id="KW-0812">Transmembrane</keyword>
<dbReference type="Pfam" id="PF19055">
    <property type="entry name" value="ABC2_membrane_7"/>
    <property type="match status" value="1"/>
</dbReference>
<dbReference type="GO" id="GO:0005524">
    <property type="term" value="F:ATP binding"/>
    <property type="evidence" value="ECO:0007669"/>
    <property type="project" value="UniProtKB-KW"/>
</dbReference>
<evidence type="ECO:0000256" key="8">
    <source>
        <dbReference type="ARBA" id="ARBA00023136"/>
    </source>
</evidence>
<feature type="transmembrane region" description="Helical" evidence="10">
    <location>
        <begin position="665"/>
        <end position="683"/>
    </location>
</feature>
<evidence type="ECO:0000256" key="3">
    <source>
        <dbReference type="ARBA" id="ARBA00022448"/>
    </source>
</evidence>
<feature type="compositionally biased region" description="Polar residues" evidence="9">
    <location>
        <begin position="16"/>
        <end position="34"/>
    </location>
</feature>
<dbReference type="Pfam" id="PF14510">
    <property type="entry name" value="ABC_trans_N"/>
    <property type="match status" value="1"/>
</dbReference>
<evidence type="ECO:0000256" key="7">
    <source>
        <dbReference type="ARBA" id="ARBA00022989"/>
    </source>
</evidence>
<feature type="transmembrane region" description="Helical" evidence="10">
    <location>
        <begin position="1187"/>
        <end position="1207"/>
    </location>
</feature>
<evidence type="ECO:0000259" key="11">
    <source>
        <dbReference type="PROSITE" id="PS50893"/>
    </source>
</evidence>
<feature type="transmembrane region" description="Helical" evidence="10">
    <location>
        <begin position="553"/>
        <end position="575"/>
    </location>
</feature>
<feature type="region of interest" description="Disordered" evidence="9">
    <location>
        <begin position="1"/>
        <end position="54"/>
    </location>
</feature>
<dbReference type="InterPro" id="IPR003593">
    <property type="entry name" value="AAA+_ATPase"/>
</dbReference>
<dbReference type="Pfam" id="PF01061">
    <property type="entry name" value="ABC2_membrane"/>
    <property type="match status" value="2"/>
</dbReference>
<keyword evidence="7 10" id="KW-1133">Transmembrane helix</keyword>
<evidence type="ECO:0000256" key="1">
    <source>
        <dbReference type="ARBA" id="ARBA00004141"/>
    </source>
</evidence>
<comment type="subcellular location">
    <subcellularLocation>
        <location evidence="1">Membrane</location>
        <topology evidence="1">Multi-pass membrane protein</topology>
    </subcellularLocation>
</comment>
<feature type="transmembrane region" description="Helical" evidence="10">
    <location>
        <begin position="1219"/>
        <end position="1242"/>
    </location>
</feature>
<dbReference type="InterPro" id="IPR029481">
    <property type="entry name" value="ABC_trans_N"/>
</dbReference>
<feature type="region of interest" description="Disordered" evidence="9">
    <location>
        <begin position="810"/>
        <end position="838"/>
    </location>
</feature>
<evidence type="ECO:0000256" key="4">
    <source>
        <dbReference type="ARBA" id="ARBA00022692"/>
    </source>
</evidence>
<feature type="region of interest" description="Disordered" evidence="9">
    <location>
        <begin position="67"/>
        <end position="98"/>
    </location>
</feature>
<evidence type="ECO:0000256" key="5">
    <source>
        <dbReference type="ARBA" id="ARBA00022741"/>
    </source>
</evidence>
<keyword evidence="3" id="KW-0813">Transport</keyword>
<dbReference type="InterPro" id="IPR013525">
    <property type="entry name" value="ABC2_TM"/>
</dbReference>
<keyword evidence="6" id="KW-0067">ATP-binding</keyword>
<evidence type="ECO:0000256" key="6">
    <source>
        <dbReference type="ARBA" id="ARBA00022840"/>
    </source>
</evidence>
<dbReference type="InterPro" id="IPR010929">
    <property type="entry name" value="PDR_CDR_ABC"/>
</dbReference>
<proteinExistence type="inferred from homology"/>
<gene>
    <name evidence="12" type="ORF">BT67DRAFT_387807</name>
</gene>